<name>A0ABP5T3T6_9ACTN</name>
<evidence type="ECO:0000256" key="1">
    <source>
        <dbReference type="SAM" id="MobiDB-lite"/>
    </source>
</evidence>
<keyword evidence="3" id="KW-1185">Reference proteome</keyword>
<dbReference type="EMBL" id="BAAASD010000012">
    <property type="protein sequence ID" value="GAA2344877.1"/>
    <property type="molecule type" value="Genomic_DNA"/>
</dbReference>
<gene>
    <name evidence="2" type="ORF">GCM10010246_33330</name>
</gene>
<organism evidence="2 3">
    <name type="scientific">Streptomyces cuspidosporus</name>
    <dbReference type="NCBI Taxonomy" id="66882"/>
    <lineage>
        <taxon>Bacteria</taxon>
        <taxon>Bacillati</taxon>
        <taxon>Actinomycetota</taxon>
        <taxon>Actinomycetes</taxon>
        <taxon>Kitasatosporales</taxon>
        <taxon>Streptomycetaceae</taxon>
        <taxon>Streptomyces</taxon>
    </lineage>
</organism>
<accession>A0ABP5T3T6</accession>
<feature type="region of interest" description="Disordered" evidence="1">
    <location>
        <begin position="70"/>
        <end position="101"/>
    </location>
</feature>
<evidence type="ECO:0000313" key="2">
    <source>
        <dbReference type="EMBL" id="GAA2344877.1"/>
    </source>
</evidence>
<dbReference type="Proteomes" id="UP001500253">
    <property type="component" value="Unassembled WGS sequence"/>
</dbReference>
<sequence>MGPPHRDVENAPDGTQAGLLIDREHRRDITAGRSLTDDLPTRGSVRWEFGASTCGPDTRVTGRSFLYDTRTRGVRSPARHAPPGEGPPRPRLGWVAPPIRK</sequence>
<reference evidence="3" key="1">
    <citation type="journal article" date="2019" name="Int. J. Syst. Evol. Microbiol.">
        <title>The Global Catalogue of Microorganisms (GCM) 10K type strain sequencing project: providing services to taxonomists for standard genome sequencing and annotation.</title>
        <authorList>
            <consortium name="The Broad Institute Genomics Platform"/>
            <consortium name="The Broad Institute Genome Sequencing Center for Infectious Disease"/>
            <person name="Wu L."/>
            <person name="Ma J."/>
        </authorList>
    </citation>
    <scope>NUCLEOTIDE SEQUENCE [LARGE SCALE GENOMIC DNA]</scope>
    <source>
        <strain evidence="3">JCM 4316</strain>
    </source>
</reference>
<evidence type="ECO:0000313" key="3">
    <source>
        <dbReference type="Proteomes" id="UP001500253"/>
    </source>
</evidence>
<proteinExistence type="predicted"/>
<comment type="caution">
    <text evidence="2">The sequence shown here is derived from an EMBL/GenBank/DDBJ whole genome shotgun (WGS) entry which is preliminary data.</text>
</comment>
<protein>
    <submittedName>
        <fullName evidence="2">Uncharacterized protein</fullName>
    </submittedName>
</protein>
<feature type="compositionally biased region" description="Basic and acidic residues" evidence="1">
    <location>
        <begin position="21"/>
        <end position="40"/>
    </location>
</feature>
<feature type="region of interest" description="Disordered" evidence="1">
    <location>
        <begin position="1"/>
        <end position="40"/>
    </location>
</feature>